<evidence type="ECO:0000259" key="10">
    <source>
        <dbReference type="PROSITE" id="PS50111"/>
    </source>
</evidence>
<feature type="compositionally biased region" description="Polar residues" evidence="8">
    <location>
        <begin position="307"/>
        <end position="328"/>
    </location>
</feature>
<evidence type="ECO:0000256" key="6">
    <source>
        <dbReference type="PROSITE-ProRule" id="PRU00284"/>
    </source>
</evidence>
<dbReference type="InterPro" id="IPR003660">
    <property type="entry name" value="HAMP_dom"/>
</dbReference>
<keyword evidence="13" id="KW-1185">Reference proteome</keyword>
<evidence type="ECO:0000256" key="3">
    <source>
        <dbReference type="ARBA" id="ARBA00023136"/>
    </source>
</evidence>
<evidence type="ECO:0000313" key="12">
    <source>
        <dbReference type="EMBL" id="MBU6080721.1"/>
    </source>
</evidence>
<feature type="coiled-coil region" evidence="7">
    <location>
        <begin position="95"/>
        <end position="122"/>
    </location>
</feature>
<dbReference type="SMART" id="SM00283">
    <property type="entry name" value="MA"/>
    <property type="match status" value="1"/>
</dbReference>
<keyword evidence="2" id="KW-1003">Cell membrane</keyword>
<evidence type="ECO:0000256" key="8">
    <source>
        <dbReference type="SAM" id="MobiDB-lite"/>
    </source>
</evidence>
<dbReference type="PROSITE" id="PS50885">
    <property type="entry name" value="HAMP"/>
    <property type="match status" value="1"/>
</dbReference>
<dbReference type="Pfam" id="PF00015">
    <property type="entry name" value="MCPsignal"/>
    <property type="match status" value="1"/>
</dbReference>
<dbReference type="CDD" id="cd11386">
    <property type="entry name" value="MCP_signal"/>
    <property type="match status" value="1"/>
</dbReference>
<dbReference type="RefSeq" id="WP_216687133.1">
    <property type="nucleotide sequence ID" value="NZ_CAUPKR010000006.1"/>
</dbReference>
<gene>
    <name evidence="12" type="ORF">KQ486_06795</name>
</gene>
<keyword evidence="3 9" id="KW-0472">Membrane</keyword>
<evidence type="ECO:0000259" key="11">
    <source>
        <dbReference type="PROSITE" id="PS50885"/>
    </source>
</evidence>
<dbReference type="PANTHER" id="PTHR32089">
    <property type="entry name" value="METHYL-ACCEPTING CHEMOTAXIS PROTEIN MCPB"/>
    <property type="match status" value="1"/>
</dbReference>
<dbReference type="SMART" id="SM00304">
    <property type="entry name" value="HAMP"/>
    <property type="match status" value="2"/>
</dbReference>
<dbReference type="EMBL" id="JAHLZF010000008">
    <property type="protein sequence ID" value="MBU6080721.1"/>
    <property type="molecule type" value="Genomic_DNA"/>
</dbReference>
<dbReference type="CDD" id="cd06225">
    <property type="entry name" value="HAMP"/>
    <property type="match status" value="1"/>
</dbReference>
<protein>
    <submittedName>
        <fullName evidence="12">HAMP domain-containing protein</fullName>
    </submittedName>
</protein>
<comment type="similarity">
    <text evidence="5">Belongs to the methyl-accepting chemotaxis (MCP) protein family.</text>
</comment>
<evidence type="ECO:0000256" key="9">
    <source>
        <dbReference type="SAM" id="Phobius"/>
    </source>
</evidence>
<keyword evidence="7" id="KW-0175">Coiled coil</keyword>
<comment type="caution">
    <text evidence="12">The sequence shown here is derived from an EMBL/GenBank/DDBJ whole genome shotgun (WGS) entry which is preliminary data.</text>
</comment>
<evidence type="ECO:0000256" key="4">
    <source>
        <dbReference type="ARBA" id="ARBA00023224"/>
    </source>
</evidence>
<evidence type="ECO:0000313" key="13">
    <source>
        <dbReference type="Proteomes" id="UP000812672"/>
    </source>
</evidence>
<sequence length="583" mass="63832">MEKQKKNRGLPYKKSKKKPVKTRGISLGAKYAWIVITIMLFFVVASGIVYILSSQSETKLNEQETKTSVAIDIGNMESAFRAKNGLLGDYITFKTNDYVSQYEELNQTFQNIEENVRQYLDEEQETLLTQVVTINQEINAIVEEEIIPNVEGRNEEDAISSRMKATIISRDAVGLLTQLTESVQAEFEQSKNEMSSSFQQMQLALMIGIVLAVMMAVLLLIVVNRRIRKNIHAVQVVANEVAKGNLSVTDVSVKGKDEIADLAQSINSMKASLHGIIHDVNFSNQSITSQSDELKHAAESLKEGSEQIASTMEELSSGSETQAESASQISELTEKLVGRMNHSVENSEQMSSTSEKVMRLSVSGREKMADSVAQMNRIHAIVEDSVTKVNGLAKQSGEISQLVEVIKDIADQTNLLALNAAIEAARAGEHGKGFAVVADEVRKLAEQVGNSVSDITSIVSNIQKESNVVSESLQSGYKEVTEGTKQIHSTQETFKGIDEAITQMSQQIQEITSNLQDVLNESVNMSGSVEEIASISEESASGIEETAASVEQASHSMDGISTIANDLNQLAGELNRKVEKFRL</sequence>
<keyword evidence="4 6" id="KW-0807">Transducer</keyword>
<keyword evidence="9" id="KW-1133">Transmembrane helix</keyword>
<feature type="transmembrane region" description="Helical" evidence="9">
    <location>
        <begin position="31"/>
        <end position="52"/>
    </location>
</feature>
<evidence type="ECO:0000256" key="7">
    <source>
        <dbReference type="SAM" id="Coils"/>
    </source>
</evidence>
<dbReference type="Proteomes" id="UP000812672">
    <property type="component" value="Unassembled WGS sequence"/>
</dbReference>
<comment type="subcellular location">
    <subcellularLocation>
        <location evidence="1">Cell membrane</location>
    </subcellularLocation>
</comment>
<feature type="region of interest" description="Disordered" evidence="8">
    <location>
        <begin position="291"/>
        <end position="328"/>
    </location>
</feature>
<evidence type="ECO:0000256" key="5">
    <source>
        <dbReference type="ARBA" id="ARBA00029447"/>
    </source>
</evidence>
<dbReference type="Pfam" id="PF00672">
    <property type="entry name" value="HAMP"/>
    <property type="match status" value="1"/>
</dbReference>
<name>A0ABS6GNM7_9BACI</name>
<evidence type="ECO:0000256" key="1">
    <source>
        <dbReference type="ARBA" id="ARBA00004236"/>
    </source>
</evidence>
<proteinExistence type="inferred from homology"/>
<feature type="domain" description="HAMP" evidence="11">
    <location>
        <begin position="225"/>
        <end position="278"/>
    </location>
</feature>
<reference evidence="12 13" key="1">
    <citation type="journal article" date="2011" name="Int. J. Syst. Evol. Microbiol.">
        <title>Allobacillus halotolerans gen. nov., sp. nov. isolated from shrimp paste.</title>
        <authorList>
            <person name="Sheu S.Y."/>
            <person name="Arun A.B."/>
            <person name="Jiang S.R."/>
            <person name="Young C.C."/>
            <person name="Chen W.M."/>
        </authorList>
    </citation>
    <scope>NUCLEOTIDE SEQUENCE [LARGE SCALE GENOMIC DNA]</scope>
    <source>
        <strain evidence="12 13">LMG 24826</strain>
    </source>
</reference>
<keyword evidence="9" id="KW-0812">Transmembrane</keyword>
<accession>A0ABS6GNM7</accession>
<dbReference type="PROSITE" id="PS50111">
    <property type="entry name" value="CHEMOTAXIS_TRANSDUC_2"/>
    <property type="match status" value="1"/>
</dbReference>
<evidence type="ECO:0000256" key="2">
    <source>
        <dbReference type="ARBA" id="ARBA00022475"/>
    </source>
</evidence>
<feature type="compositionally biased region" description="Basic and acidic residues" evidence="8">
    <location>
        <begin position="292"/>
        <end position="305"/>
    </location>
</feature>
<dbReference type="PANTHER" id="PTHR32089:SF112">
    <property type="entry name" value="LYSOZYME-LIKE PROTEIN-RELATED"/>
    <property type="match status" value="1"/>
</dbReference>
<feature type="domain" description="Methyl-accepting transducer" evidence="10">
    <location>
        <begin position="297"/>
        <end position="547"/>
    </location>
</feature>
<organism evidence="12 13">
    <name type="scientific">Allobacillus halotolerans</name>
    <dbReference type="NCBI Taxonomy" id="570278"/>
    <lineage>
        <taxon>Bacteria</taxon>
        <taxon>Bacillati</taxon>
        <taxon>Bacillota</taxon>
        <taxon>Bacilli</taxon>
        <taxon>Bacillales</taxon>
        <taxon>Bacillaceae</taxon>
        <taxon>Allobacillus</taxon>
    </lineage>
</organism>
<dbReference type="InterPro" id="IPR004089">
    <property type="entry name" value="MCPsignal_dom"/>
</dbReference>
<feature type="transmembrane region" description="Helical" evidence="9">
    <location>
        <begin position="203"/>
        <end position="223"/>
    </location>
</feature>